<sequence>MPVSFHFENRDDKEEVRVCVLTHRVLEEKRGKGDWGDARARWWRGHGGSGVVMVFVRRVKGGDGWKAAVFRRGSRVVGRWVCLGLFVNGEWDKGILGQGNVRLIFTKGDLKEVSGEVSKYKVGGPARVGLVAPIDVVVPPGNTGLDPSQTSIDVSCTEVSAPSVSVEF</sequence>
<reference evidence="4" key="1">
    <citation type="submission" date="2023-12" db="EMBL/GenBank/DDBJ databases">
        <title>Genome assembly of Anisodus tanguticus.</title>
        <authorList>
            <person name="Wang Y.-J."/>
        </authorList>
    </citation>
    <scope>NUCLEOTIDE SEQUENCE</scope>
    <source>
        <strain evidence="4">KB-2021</strain>
        <tissue evidence="4">Leaf</tissue>
    </source>
</reference>
<organism evidence="4 5">
    <name type="scientific">Anisodus tanguticus</name>
    <dbReference type="NCBI Taxonomy" id="243964"/>
    <lineage>
        <taxon>Eukaryota</taxon>
        <taxon>Viridiplantae</taxon>
        <taxon>Streptophyta</taxon>
        <taxon>Embryophyta</taxon>
        <taxon>Tracheophyta</taxon>
        <taxon>Spermatophyta</taxon>
        <taxon>Magnoliopsida</taxon>
        <taxon>eudicotyledons</taxon>
        <taxon>Gunneridae</taxon>
        <taxon>Pentapetalae</taxon>
        <taxon>asterids</taxon>
        <taxon>lamiids</taxon>
        <taxon>Solanales</taxon>
        <taxon>Solanaceae</taxon>
        <taxon>Solanoideae</taxon>
        <taxon>Hyoscyameae</taxon>
        <taxon>Anisodus</taxon>
    </lineage>
</organism>
<dbReference type="GO" id="GO:0002181">
    <property type="term" value="P:cytoplasmic translation"/>
    <property type="evidence" value="ECO:0007669"/>
    <property type="project" value="TreeGrafter"/>
</dbReference>
<protein>
    <submittedName>
        <fullName evidence="4">Uncharacterized protein</fullName>
    </submittedName>
</protein>
<dbReference type="Gene3D" id="3.30.70.1730">
    <property type="match status" value="1"/>
</dbReference>
<proteinExistence type="inferred from homology"/>
<accession>A0AAE1V9Z1</accession>
<dbReference type="GO" id="GO:0070180">
    <property type="term" value="F:large ribosomal subunit rRNA binding"/>
    <property type="evidence" value="ECO:0007669"/>
    <property type="project" value="TreeGrafter"/>
</dbReference>
<dbReference type="GO" id="GO:0022625">
    <property type="term" value="C:cytosolic large ribosomal subunit"/>
    <property type="evidence" value="ECO:0007669"/>
    <property type="project" value="TreeGrafter"/>
</dbReference>
<evidence type="ECO:0000313" key="4">
    <source>
        <dbReference type="EMBL" id="KAK4355991.1"/>
    </source>
</evidence>
<dbReference type="Proteomes" id="UP001291623">
    <property type="component" value="Unassembled WGS sequence"/>
</dbReference>
<dbReference type="GO" id="GO:0000027">
    <property type="term" value="P:ribosomal large subunit assembly"/>
    <property type="evidence" value="ECO:0007669"/>
    <property type="project" value="TreeGrafter"/>
</dbReference>
<comment type="caution">
    <text evidence="4">The sequence shown here is derived from an EMBL/GenBank/DDBJ whole genome shotgun (WGS) entry which is preliminary data.</text>
</comment>
<keyword evidence="2" id="KW-0689">Ribosomal protein</keyword>
<keyword evidence="3" id="KW-0687">Ribonucleoprotein</keyword>
<dbReference type="InterPro" id="IPR043141">
    <property type="entry name" value="Ribosomal_uL10-like_sf"/>
</dbReference>
<dbReference type="InterPro" id="IPR050323">
    <property type="entry name" value="Ribosomal_protein_uL10"/>
</dbReference>
<evidence type="ECO:0000313" key="5">
    <source>
        <dbReference type="Proteomes" id="UP001291623"/>
    </source>
</evidence>
<name>A0AAE1V9Z1_9SOLA</name>
<dbReference type="GO" id="GO:0003735">
    <property type="term" value="F:structural constituent of ribosome"/>
    <property type="evidence" value="ECO:0007669"/>
    <property type="project" value="TreeGrafter"/>
</dbReference>
<dbReference type="PANTHER" id="PTHR45699">
    <property type="entry name" value="60S ACIDIC RIBOSOMAL PROTEIN P0"/>
    <property type="match status" value="1"/>
</dbReference>
<dbReference type="EMBL" id="JAVYJV010000013">
    <property type="protein sequence ID" value="KAK4355991.1"/>
    <property type="molecule type" value="Genomic_DNA"/>
</dbReference>
<evidence type="ECO:0000256" key="2">
    <source>
        <dbReference type="ARBA" id="ARBA00022980"/>
    </source>
</evidence>
<evidence type="ECO:0000256" key="1">
    <source>
        <dbReference type="ARBA" id="ARBA00008889"/>
    </source>
</evidence>
<keyword evidence="5" id="KW-1185">Reference proteome</keyword>
<dbReference type="AlphaFoldDB" id="A0AAE1V9Z1"/>
<comment type="similarity">
    <text evidence="1">Belongs to the universal ribosomal protein uL10 family.</text>
</comment>
<evidence type="ECO:0000256" key="3">
    <source>
        <dbReference type="ARBA" id="ARBA00023274"/>
    </source>
</evidence>
<gene>
    <name evidence="4" type="ORF">RND71_024962</name>
</gene>
<dbReference type="PANTHER" id="PTHR45699:SF3">
    <property type="entry name" value="LARGE RIBOSOMAL SUBUNIT PROTEIN UL10"/>
    <property type="match status" value="1"/>
</dbReference>